<organism evidence="4 5">
    <name type="scientific">Subtercola frigoramans</name>
    <dbReference type="NCBI Taxonomy" id="120298"/>
    <lineage>
        <taxon>Bacteria</taxon>
        <taxon>Bacillati</taxon>
        <taxon>Actinomycetota</taxon>
        <taxon>Actinomycetes</taxon>
        <taxon>Micrococcales</taxon>
        <taxon>Microbacteriaceae</taxon>
        <taxon>Subtercola</taxon>
    </lineage>
</organism>
<evidence type="ECO:0000256" key="2">
    <source>
        <dbReference type="ARBA" id="ARBA00023002"/>
    </source>
</evidence>
<gene>
    <name evidence="4" type="ORF">JOE66_000470</name>
</gene>
<dbReference type="PANTHER" id="PTHR43008:SF4">
    <property type="entry name" value="CHAIN DEHYDROGENASE, PUTATIVE (AFU_ORTHOLOGUE AFUA_4G08710)-RELATED"/>
    <property type="match status" value="1"/>
</dbReference>
<dbReference type="InterPro" id="IPR057326">
    <property type="entry name" value="KR_dom"/>
</dbReference>
<dbReference type="PRINTS" id="PR00080">
    <property type="entry name" value="SDRFAMILY"/>
</dbReference>
<keyword evidence="2" id="KW-0560">Oxidoreductase</keyword>
<name>A0ABS2L2X7_9MICO</name>
<dbReference type="InterPro" id="IPR036291">
    <property type="entry name" value="NAD(P)-bd_dom_sf"/>
</dbReference>
<comment type="similarity">
    <text evidence="1">Belongs to the short-chain dehydrogenases/reductases (SDR) family.</text>
</comment>
<evidence type="ECO:0000259" key="3">
    <source>
        <dbReference type="SMART" id="SM00822"/>
    </source>
</evidence>
<dbReference type="InterPro" id="IPR020904">
    <property type="entry name" value="Sc_DH/Rdtase_CS"/>
</dbReference>
<dbReference type="Pfam" id="PF13561">
    <property type="entry name" value="adh_short_C2"/>
    <property type="match status" value="1"/>
</dbReference>
<evidence type="ECO:0000256" key="1">
    <source>
        <dbReference type="ARBA" id="ARBA00006484"/>
    </source>
</evidence>
<proteinExistence type="inferred from homology"/>
<evidence type="ECO:0000313" key="5">
    <source>
        <dbReference type="Proteomes" id="UP000776164"/>
    </source>
</evidence>
<dbReference type="InterPro" id="IPR002347">
    <property type="entry name" value="SDR_fam"/>
</dbReference>
<reference evidence="4 5" key="1">
    <citation type="submission" date="2021-01" db="EMBL/GenBank/DDBJ databases">
        <title>Sequencing the genomes of 1000 actinobacteria strains.</title>
        <authorList>
            <person name="Klenk H.-P."/>
        </authorList>
    </citation>
    <scope>NUCLEOTIDE SEQUENCE [LARGE SCALE GENOMIC DNA]</scope>
    <source>
        <strain evidence="4 5">DSM 13057</strain>
    </source>
</reference>
<dbReference type="RefSeq" id="WP_205106532.1">
    <property type="nucleotide sequence ID" value="NZ_BAAAHT010000018.1"/>
</dbReference>
<dbReference type="PRINTS" id="PR00081">
    <property type="entry name" value="GDHRDH"/>
</dbReference>
<dbReference type="SUPFAM" id="SSF51735">
    <property type="entry name" value="NAD(P)-binding Rossmann-fold domains"/>
    <property type="match status" value="1"/>
</dbReference>
<protein>
    <submittedName>
        <fullName evidence="4">NAD(P)-dependent dehydrogenase (Short-subunit alcohol dehydrogenase family)</fullName>
    </submittedName>
</protein>
<sequence>MQITDEVVVVSGGGSGIGLECAKQASRRGASVVLVDISLDAAKRGLGELVPGRHLALGADVTDRPAMNEVLDFAAAELGGLTSVIAAAGIVCRVPLAEVDPAEFANVFAVNVFGMQNTIAAAAPHLKKTGRPGAIVALGSVAANTGGGLMGSGVYAASKGAVVGLIRGYARELAPWGIRANVVAPAATETPMTLALSDDERSRIAGMSLIGRLCTPDEIASTVNFLLSEGSGAITGQVIQPNGGVYFN</sequence>
<dbReference type="Proteomes" id="UP000776164">
    <property type="component" value="Unassembled WGS sequence"/>
</dbReference>
<dbReference type="EMBL" id="JAFBBU010000001">
    <property type="protein sequence ID" value="MBM7470836.1"/>
    <property type="molecule type" value="Genomic_DNA"/>
</dbReference>
<accession>A0ABS2L2X7</accession>
<evidence type="ECO:0000313" key="4">
    <source>
        <dbReference type="EMBL" id="MBM7470836.1"/>
    </source>
</evidence>
<dbReference type="Gene3D" id="3.40.50.720">
    <property type="entry name" value="NAD(P)-binding Rossmann-like Domain"/>
    <property type="match status" value="1"/>
</dbReference>
<dbReference type="SMART" id="SM00822">
    <property type="entry name" value="PKS_KR"/>
    <property type="match status" value="1"/>
</dbReference>
<feature type="domain" description="Ketoreductase" evidence="3">
    <location>
        <begin position="6"/>
        <end position="207"/>
    </location>
</feature>
<dbReference type="CDD" id="cd05233">
    <property type="entry name" value="SDR_c"/>
    <property type="match status" value="1"/>
</dbReference>
<dbReference type="PROSITE" id="PS00061">
    <property type="entry name" value="ADH_SHORT"/>
    <property type="match status" value="1"/>
</dbReference>
<comment type="caution">
    <text evidence="4">The sequence shown here is derived from an EMBL/GenBank/DDBJ whole genome shotgun (WGS) entry which is preliminary data.</text>
</comment>
<dbReference type="PANTHER" id="PTHR43008">
    <property type="entry name" value="BENZIL REDUCTASE"/>
    <property type="match status" value="1"/>
</dbReference>
<keyword evidence="5" id="KW-1185">Reference proteome</keyword>